<evidence type="ECO:0008006" key="4">
    <source>
        <dbReference type="Google" id="ProtNLM"/>
    </source>
</evidence>
<accession>A0A2H0VEE3</accession>
<evidence type="ECO:0000256" key="1">
    <source>
        <dbReference type="SAM" id="Phobius"/>
    </source>
</evidence>
<evidence type="ECO:0000313" key="3">
    <source>
        <dbReference type="Proteomes" id="UP000230557"/>
    </source>
</evidence>
<reference evidence="3" key="1">
    <citation type="submission" date="2017-09" db="EMBL/GenBank/DDBJ databases">
        <title>Depth-based differentiation of microbial function through sediment-hosted aquifers and enrichment of novel symbionts in the deep terrestrial subsurface.</title>
        <authorList>
            <person name="Probst A.J."/>
            <person name="Ladd B."/>
            <person name="Jarett J.K."/>
            <person name="Geller-Mcgrath D.E."/>
            <person name="Sieber C.M.K."/>
            <person name="Emerson J.B."/>
            <person name="Anantharaman K."/>
            <person name="Thomas B.C."/>
            <person name="Malmstrom R."/>
            <person name="Stieglmeier M."/>
            <person name="Klingl A."/>
            <person name="Woyke T."/>
            <person name="Ryan C.M."/>
            <person name="Banfield J.F."/>
        </authorList>
    </citation>
    <scope>NUCLEOTIDE SEQUENCE [LARGE SCALE GENOMIC DNA]</scope>
</reference>
<dbReference type="EMBL" id="PFAJ01000015">
    <property type="protein sequence ID" value="PIR97472.1"/>
    <property type="molecule type" value="Genomic_DNA"/>
</dbReference>
<name>A0A2H0VEE3_9BACT</name>
<comment type="caution">
    <text evidence="2">The sequence shown here is derived from an EMBL/GenBank/DDBJ whole genome shotgun (WGS) entry which is preliminary data.</text>
</comment>
<organism evidence="2 3">
    <name type="scientific">Candidatus Doudnabacteria bacterium CG10_big_fil_rev_8_21_14_0_10_41_10</name>
    <dbReference type="NCBI Taxonomy" id="1974551"/>
    <lineage>
        <taxon>Bacteria</taxon>
        <taxon>Candidatus Doudnaibacteriota</taxon>
    </lineage>
</organism>
<keyword evidence="1" id="KW-0812">Transmembrane</keyword>
<proteinExistence type="predicted"/>
<dbReference type="AlphaFoldDB" id="A0A2H0VEE3"/>
<evidence type="ECO:0000313" key="2">
    <source>
        <dbReference type="EMBL" id="PIR97472.1"/>
    </source>
</evidence>
<feature type="transmembrane region" description="Helical" evidence="1">
    <location>
        <begin position="28"/>
        <end position="45"/>
    </location>
</feature>
<dbReference type="Pfam" id="PF04214">
    <property type="entry name" value="DUF411"/>
    <property type="match status" value="1"/>
</dbReference>
<sequence>MATIKKPQKNYLKFISYQTNHKNMKKKITYLIVFGLIIGAGFLFYQTDRNGGRLVDSVLASTDITVYKTLTCGCCVNYIGYATRQGLEIKAETVNNLEQIKMDYEIPEDMWSCHTSIMGDYIVEGHIPLEAVEKLVSEKPDIRGIAMPGMPSGSPGMPGSKTGPFEIYSLNHDGSTSLFMSL</sequence>
<protein>
    <recommendedName>
        <fullName evidence="4">CopG family transcriptional regulator</fullName>
    </recommendedName>
</protein>
<gene>
    <name evidence="2" type="ORF">COT91_01110</name>
</gene>
<dbReference type="InterPro" id="IPR007332">
    <property type="entry name" value="DUF411"/>
</dbReference>
<keyword evidence="1" id="KW-0472">Membrane</keyword>
<keyword evidence="1" id="KW-1133">Transmembrane helix</keyword>
<dbReference type="Proteomes" id="UP000230557">
    <property type="component" value="Unassembled WGS sequence"/>
</dbReference>